<keyword evidence="2" id="KW-1185">Reference proteome</keyword>
<dbReference type="Proteomes" id="UP001439008">
    <property type="component" value="Unassembled WGS sequence"/>
</dbReference>
<reference evidence="1 2" key="1">
    <citation type="journal article" date="2024" name="BMC Biol.">
        <title>Comparative genomics of Ascetosporea gives new insight into the evolutionary basis for animal parasitism in Rhizaria.</title>
        <authorList>
            <person name="Hiltunen Thoren M."/>
            <person name="Onut-Brannstrom I."/>
            <person name="Alfjorden A."/>
            <person name="Peckova H."/>
            <person name="Swords F."/>
            <person name="Hooper C."/>
            <person name="Holzer A.S."/>
            <person name="Bass D."/>
            <person name="Burki F."/>
        </authorList>
    </citation>
    <scope>NUCLEOTIDE SEQUENCE [LARGE SCALE GENOMIC DNA]</scope>
    <source>
        <strain evidence="1">20-A016</strain>
    </source>
</reference>
<dbReference type="EMBL" id="JBDODL010000974">
    <property type="protein sequence ID" value="MES1920950.1"/>
    <property type="molecule type" value="Genomic_DNA"/>
</dbReference>
<name>A0ABV2AMR2_9EUKA</name>
<protein>
    <recommendedName>
        <fullName evidence="3">Secreted protein</fullName>
    </recommendedName>
</protein>
<evidence type="ECO:0008006" key="3">
    <source>
        <dbReference type="Google" id="ProtNLM"/>
    </source>
</evidence>
<proteinExistence type="predicted"/>
<gene>
    <name evidence="1" type="ORF">MHBO_002552</name>
</gene>
<evidence type="ECO:0000313" key="1">
    <source>
        <dbReference type="EMBL" id="MES1920950.1"/>
    </source>
</evidence>
<organism evidence="1 2">
    <name type="scientific">Bonamia ostreae</name>
    <dbReference type="NCBI Taxonomy" id="126728"/>
    <lineage>
        <taxon>Eukaryota</taxon>
        <taxon>Sar</taxon>
        <taxon>Rhizaria</taxon>
        <taxon>Endomyxa</taxon>
        <taxon>Ascetosporea</taxon>
        <taxon>Haplosporida</taxon>
        <taxon>Bonamia</taxon>
    </lineage>
</organism>
<evidence type="ECO:0000313" key="2">
    <source>
        <dbReference type="Proteomes" id="UP001439008"/>
    </source>
</evidence>
<accession>A0ABV2AMR2</accession>
<comment type="caution">
    <text evidence="1">The sequence shown here is derived from an EMBL/GenBank/DDBJ whole genome shotgun (WGS) entry which is preliminary data.</text>
</comment>
<sequence>MRKITFVAVWTTRIIFAKLRFIKFALSVAVSAALVDTDSGIVFGTRTTAETGILAPTRTRANRFDFAFVAQTPFSSLLR</sequence>